<reference evidence="2 3" key="1">
    <citation type="submission" date="2020-07" db="EMBL/GenBank/DDBJ databases">
        <title>Comparative genomics of pyrophilous fungi reveals a link between fire events and developmental genes.</title>
        <authorList>
            <consortium name="DOE Joint Genome Institute"/>
            <person name="Steindorff A.S."/>
            <person name="Carver A."/>
            <person name="Calhoun S."/>
            <person name="Stillman K."/>
            <person name="Liu H."/>
            <person name="Lipzen A."/>
            <person name="Pangilinan J."/>
            <person name="Labutti K."/>
            <person name="Bruns T.D."/>
            <person name="Grigoriev I.V."/>
        </authorList>
    </citation>
    <scope>NUCLEOTIDE SEQUENCE [LARGE SCALE GENOMIC DNA]</scope>
    <source>
        <strain evidence="2 3">CBS 144469</strain>
    </source>
</reference>
<dbReference type="PANTHER" id="PTHR12436:SF4">
    <property type="entry name" value="LEUKOCYTE RECEPTOR CLUSTER MEMBER 8"/>
    <property type="match status" value="1"/>
</dbReference>
<dbReference type="Pfam" id="PF03399">
    <property type="entry name" value="SAC3_GANP"/>
    <property type="match status" value="1"/>
</dbReference>
<evidence type="ECO:0000313" key="2">
    <source>
        <dbReference type="EMBL" id="KAF6753027.1"/>
    </source>
</evidence>
<dbReference type="Gene3D" id="1.25.40.990">
    <property type="match status" value="1"/>
</dbReference>
<dbReference type="AlphaFoldDB" id="A0A8H6HVE9"/>
<organism evidence="2 3">
    <name type="scientific">Ephemerocybe angulata</name>
    <dbReference type="NCBI Taxonomy" id="980116"/>
    <lineage>
        <taxon>Eukaryota</taxon>
        <taxon>Fungi</taxon>
        <taxon>Dikarya</taxon>
        <taxon>Basidiomycota</taxon>
        <taxon>Agaricomycotina</taxon>
        <taxon>Agaricomycetes</taxon>
        <taxon>Agaricomycetidae</taxon>
        <taxon>Agaricales</taxon>
        <taxon>Agaricineae</taxon>
        <taxon>Psathyrellaceae</taxon>
        <taxon>Ephemerocybe</taxon>
    </lineage>
</organism>
<accession>A0A8H6HVE9</accession>
<dbReference type="EMBL" id="JACGCI010000041">
    <property type="protein sequence ID" value="KAF6753027.1"/>
    <property type="molecule type" value="Genomic_DNA"/>
</dbReference>
<name>A0A8H6HVE9_9AGAR</name>
<evidence type="ECO:0000313" key="3">
    <source>
        <dbReference type="Proteomes" id="UP000521943"/>
    </source>
</evidence>
<dbReference type="Proteomes" id="UP000521943">
    <property type="component" value="Unassembled WGS sequence"/>
</dbReference>
<protein>
    <submittedName>
        <fullName evidence="2">SAC3/GANP/Nin1/mts3/eIF-3 p25 family-domain-containing protein</fullName>
    </submittedName>
</protein>
<dbReference type="GO" id="GO:0005634">
    <property type="term" value="C:nucleus"/>
    <property type="evidence" value="ECO:0007669"/>
    <property type="project" value="TreeGrafter"/>
</dbReference>
<feature type="domain" description="SAC3/GANP/THP3 conserved" evidence="1">
    <location>
        <begin position="23"/>
        <end position="243"/>
    </location>
</feature>
<dbReference type="PANTHER" id="PTHR12436">
    <property type="entry name" value="80 KDA MCM3-ASSOCIATED PROTEIN"/>
    <property type="match status" value="1"/>
</dbReference>
<evidence type="ECO:0000259" key="1">
    <source>
        <dbReference type="Pfam" id="PF03399"/>
    </source>
</evidence>
<sequence>MDWYQCTVVGTSQHLFKDYVHLNSEPHPSTVRPYGVLLQTFEALKKRDWEDEDSCRWIYNQLKSIKQDLRLQRLANEFTVKVFETHARMALQFVRVHFPPLDMLDDMAEYEQCQITLDSLYALGIQGKEEEFIAYKILSMVRRNYSESGRLTPQQKADTAIRHALDVQKALEGGDYHAFFNLYDDAPNMSGFIMDSFLECERTKALLIITETYRHEVPMSFLTKELAFENEEETIEFLVKHDANTFKIQHPDAKEKILVCKPAYGRMLQKACERSRMMRGSSSKGKERA</sequence>
<proteinExistence type="predicted"/>
<gene>
    <name evidence="2" type="ORF">DFP72DRAFT_1131478</name>
</gene>
<dbReference type="InterPro" id="IPR005062">
    <property type="entry name" value="SAC3/GANP/THP3_conserved"/>
</dbReference>
<keyword evidence="3" id="KW-1185">Reference proteome</keyword>
<dbReference type="InterPro" id="IPR045107">
    <property type="entry name" value="SAC3/GANP/THP3"/>
</dbReference>
<comment type="caution">
    <text evidence="2">The sequence shown here is derived from an EMBL/GenBank/DDBJ whole genome shotgun (WGS) entry which is preliminary data.</text>
</comment>
<dbReference type="OrthoDB" id="199574at2759"/>